<name>A0A0W8CJC6_PHYNI</name>
<evidence type="ECO:0000313" key="4">
    <source>
        <dbReference type="Proteomes" id="UP000052943"/>
    </source>
</evidence>
<dbReference type="SMART" id="SM00320">
    <property type="entry name" value="WD40"/>
    <property type="match status" value="8"/>
</dbReference>
<protein>
    <submittedName>
        <fullName evidence="3">Mitogen-activated protein kinase-binding protein 1</fullName>
    </submittedName>
</protein>
<gene>
    <name evidence="3" type="ORF">AM587_10010357</name>
</gene>
<feature type="compositionally biased region" description="Polar residues" evidence="2">
    <location>
        <begin position="1173"/>
        <end position="1183"/>
    </location>
</feature>
<feature type="compositionally biased region" description="Polar residues" evidence="2">
    <location>
        <begin position="1136"/>
        <end position="1148"/>
    </location>
</feature>
<dbReference type="PANTHER" id="PTHR45589">
    <property type="entry name" value="WD REPEAT DOMAIN 62, ISOFORM G"/>
    <property type="match status" value="1"/>
</dbReference>
<reference evidence="3 4" key="1">
    <citation type="submission" date="2015-11" db="EMBL/GenBank/DDBJ databases">
        <title>Genomes and virulence difference between two physiological races of Phytophthora nicotianae.</title>
        <authorList>
            <person name="Liu H."/>
            <person name="Ma X."/>
            <person name="Yu H."/>
            <person name="Fang D."/>
            <person name="Li Y."/>
            <person name="Wang X."/>
            <person name="Wang W."/>
            <person name="Dong Y."/>
            <person name="Xiao B."/>
        </authorList>
    </citation>
    <scope>NUCLEOTIDE SEQUENCE [LARGE SCALE GENOMIC DNA]</scope>
    <source>
        <strain evidence="4">race 0</strain>
    </source>
</reference>
<dbReference type="Gene3D" id="2.130.10.10">
    <property type="entry name" value="YVTN repeat-like/Quinoprotein amine dehydrogenase"/>
    <property type="match status" value="3"/>
</dbReference>
<dbReference type="PROSITE" id="PS50082">
    <property type="entry name" value="WD_REPEATS_2"/>
    <property type="match status" value="1"/>
</dbReference>
<feature type="region of interest" description="Disordered" evidence="2">
    <location>
        <begin position="879"/>
        <end position="903"/>
    </location>
</feature>
<feature type="compositionally biased region" description="Basic and acidic residues" evidence="2">
    <location>
        <begin position="884"/>
        <end position="894"/>
    </location>
</feature>
<feature type="region of interest" description="Disordered" evidence="2">
    <location>
        <begin position="1212"/>
        <end position="1236"/>
    </location>
</feature>
<feature type="repeat" description="WD" evidence="1">
    <location>
        <begin position="715"/>
        <end position="748"/>
    </location>
</feature>
<feature type="region of interest" description="Disordered" evidence="2">
    <location>
        <begin position="1131"/>
        <end position="1187"/>
    </location>
</feature>
<evidence type="ECO:0000313" key="3">
    <source>
        <dbReference type="EMBL" id="KUF84301.1"/>
    </source>
</evidence>
<dbReference type="InterPro" id="IPR036322">
    <property type="entry name" value="WD40_repeat_dom_sf"/>
</dbReference>
<dbReference type="Proteomes" id="UP000052943">
    <property type="component" value="Unassembled WGS sequence"/>
</dbReference>
<evidence type="ECO:0000256" key="2">
    <source>
        <dbReference type="SAM" id="MobiDB-lite"/>
    </source>
</evidence>
<sequence>MTDAVLPPPRSRLILERVLGLTALSNAQVAVNPASGELAYAAGCIVVIYNLRRNKQVRYYRVDKSVSCLCFSPNGQFLAIGEKGYLPAITIWDGTDGTLCAELQRHQYGVACMTFSQDGRFLLSAGLVHDQHLYAWELKLKMKDAVRRLEVAAVGCAFVEDKILDADYCQAGKFFVTVGEKHFKYWFLGENGSFLSTGLRVNDLPELQHRDAVVNAKTSATFTGVGCGHGSCELKTFAVTLDGTLCCFGASGIMERLVSLESNCGNAISVTEAYVAVGGSSGVVRMFNPSTLEYRTTLPFPPAFGAANEPSNVIPASPSILYPAEPFRYPAVIATRITGSHVIVFYSDRSIFIFGTTNLDAVTLELSFLYHSGGIRDLQVAGHVRGVNAKGKLVYNDSGSAGEVSANTIPTGTFVTCSDDDTVRLWNLELHRRPAKASRIKFSNDRLEHRHWKNPYSQEMLRLIYNDHEHDFENAHCVVLGGTCCHDFNSSVHSPPKGNGLNKGLRTVAIRPDQKEIAAGDQEGNVIVMPVPLENPVIRIGAHSSMVNCIAYSSLNDDGAIFMASGGKDRLIQLYDCQRGHAVVSTLESHSAAVTTVSLSRDGKLLQSCGADNVVSTSRVDAKGKMIESKVVTLTGGKVFGTVLLPDSDTVVACCNNKLEVLNASTGKQQLAHLVGEQHHVAVCPANYCVAMSGSLAERIIHIIDMKSGDTLATGTGHSEAITALKFTPDCRRLLSASSDGCIFVWRLADDIQSEIKAKLPRVAEVQWLIPAPSHTTNADHQALLLPPPAPPISGVSNLNNAGISDVPQATEDSHSSNKSDSVDADPAAPKSTPKRSPKWKGNAIAVPGPMAAIPMEKWMHTRTTAKPTVLVVDETTTLSTRENVSRNEMEPTSHGEQTLAGGFPVMPGKDAWKGNAIAVPGPMAAVPMESWMRTRATAKPTVLVVDETTTLSTRENVSRNEIEPTSHGEQTLAGGFPVMPSKDAWKGNAIAVPGPMAAVPMESWMRTRASAKPTVLVSDDGVSLPSRENVSRVDVEVCALSIEQTNHGAPTLTGGLPVTSGKDELMNLSVKVLTTNTTTSSSLALEREQLEKRRKQLDTANAVAAMNTRLSQLGLLKSVTKATSTQVKFKFPSPVKQQQDSETSEASKSPECQAGNSAISDRDGSSSKSSQMEKLTSSNSDAESLPAQEALHAIPDTNTDRSPEAVKFIVSSGDTDESTPAQANKPDPSSEDAGKLTDDLVSKALRKLNDEEHSPPFPVGVGVADSLSVHINGYGSHGKNSDDKCDEGKTQLNAVPQVEVDVSLSSFTSGFVAPSGSSHEVATEKIALSEPVASSLSVFTAGYQAETEISHSDALSVVKPNDSVAIVEDPRQIPVDVSLSTFTSGYDTVKENVTKRISDTKEGVRPPTVASGAFNPKYLSRFER</sequence>
<keyword evidence="1" id="KW-0853">WD repeat</keyword>
<comment type="caution">
    <text evidence="3">The sequence shown here is derived from an EMBL/GenBank/DDBJ whole genome shotgun (WGS) entry which is preliminary data.</text>
</comment>
<accession>A0A0W8CJC6</accession>
<dbReference type="PANTHER" id="PTHR45589:SF1">
    <property type="entry name" value="WD REPEAT DOMAIN 62, ISOFORM G"/>
    <property type="match status" value="1"/>
</dbReference>
<dbReference type="GO" id="GO:0016301">
    <property type="term" value="F:kinase activity"/>
    <property type="evidence" value="ECO:0007669"/>
    <property type="project" value="UniProtKB-KW"/>
</dbReference>
<dbReference type="EMBL" id="LNFO01002935">
    <property type="protein sequence ID" value="KUF84301.1"/>
    <property type="molecule type" value="Genomic_DNA"/>
</dbReference>
<dbReference type="SUPFAM" id="SSF50978">
    <property type="entry name" value="WD40 repeat-like"/>
    <property type="match status" value="2"/>
</dbReference>
<dbReference type="InterPro" id="IPR052779">
    <property type="entry name" value="WDR62"/>
</dbReference>
<dbReference type="PROSITE" id="PS50294">
    <property type="entry name" value="WD_REPEATS_REGION"/>
    <property type="match status" value="1"/>
</dbReference>
<keyword evidence="3" id="KW-0808">Transferase</keyword>
<feature type="compositionally biased region" description="Basic and acidic residues" evidence="2">
    <location>
        <begin position="812"/>
        <end position="822"/>
    </location>
</feature>
<organism evidence="3 4">
    <name type="scientific">Phytophthora nicotianae</name>
    <name type="common">Potato buckeye rot agent</name>
    <name type="synonym">Phytophthora parasitica</name>
    <dbReference type="NCBI Taxonomy" id="4792"/>
    <lineage>
        <taxon>Eukaryota</taxon>
        <taxon>Sar</taxon>
        <taxon>Stramenopiles</taxon>
        <taxon>Oomycota</taxon>
        <taxon>Peronosporomycetes</taxon>
        <taxon>Peronosporales</taxon>
        <taxon>Peronosporaceae</taxon>
        <taxon>Phytophthora</taxon>
    </lineage>
</organism>
<evidence type="ECO:0000256" key="1">
    <source>
        <dbReference type="PROSITE-ProRule" id="PRU00221"/>
    </source>
</evidence>
<dbReference type="InterPro" id="IPR015943">
    <property type="entry name" value="WD40/YVTN_repeat-like_dom_sf"/>
</dbReference>
<feature type="region of interest" description="Disordered" evidence="2">
    <location>
        <begin position="780"/>
        <end position="845"/>
    </location>
</feature>
<proteinExistence type="predicted"/>
<dbReference type="InterPro" id="IPR001680">
    <property type="entry name" value="WD40_rpt"/>
</dbReference>
<dbReference type="Pfam" id="PF00400">
    <property type="entry name" value="WD40"/>
    <property type="match status" value="6"/>
</dbReference>
<dbReference type="OrthoDB" id="6154712at2759"/>
<keyword evidence="3" id="KW-0418">Kinase</keyword>